<evidence type="ECO:0000313" key="1">
    <source>
        <dbReference type="EMBL" id="BAS01962.1"/>
    </source>
</evidence>
<protein>
    <submittedName>
        <fullName evidence="1">Ubiquitin-like protein modifier</fullName>
    </submittedName>
</protein>
<proteinExistence type="predicted"/>
<dbReference type="EMBL" id="AB996604">
    <property type="protein sequence ID" value="BAS01962.1"/>
    <property type="molecule type" value="Genomic_DNA"/>
</dbReference>
<keyword evidence="1" id="KW-0542">Nucleomorph</keyword>
<accession>A0A0H5BLX5</accession>
<name>A0A0H5BLX5_9EUKA</name>
<reference evidence="1" key="1">
    <citation type="journal article" date="2015" name="Genome Biol. Evol.">
        <title>Nucleomorph Genome Sequences of Two Chlorarachniophytes, Amorphochlora amoebiformis and Lotharella vacuolata.</title>
        <authorList>
            <person name="Suzuki S."/>
            <person name="Shirato S."/>
            <person name="Hirakawa Y."/>
            <person name="Ishida K."/>
        </authorList>
    </citation>
    <scope>NUCLEOTIDE SEQUENCE</scope>
    <source>
        <strain evidence="1">CCMP2058</strain>
    </source>
</reference>
<organism evidence="1">
    <name type="scientific">Amorphochlora amoebiformis</name>
    <dbReference type="NCBI Taxonomy" id="1561963"/>
    <lineage>
        <taxon>Eukaryota</taxon>
        <taxon>Sar</taxon>
        <taxon>Rhizaria</taxon>
        <taxon>Cercozoa</taxon>
        <taxon>Chlorarachniophyceae</taxon>
        <taxon>Amorphochlora</taxon>
    </lineage>
</organism>
<dbReference type="SUPFAM" id="SSF54236">
    <property type="entry name" value="Ubiquitin-like"/>
    <property type="match status" value="1"/>
</dbReference>
<dbReference type="InterPro" id="IPR029071">
    <property type="entry name" value="Ubiquitin-like_domsf"/>
</dbReference>
<sequence>MIVLYIHDKINPTLKIVCMEYDLIINVKKIIMHKHKYMYDFNLYKNNCKLKDHLSIKDYGINNGDTLEISNK</sequence>
<dbReference type="Gene3D" id="3.10.20.90">
    <property type="entry name" value="Phosphatidylinositol 3-kinase Catalytic Subunit, Chain A, domain 1"/>
    <property type="match status" value="1"/>
</dbReference>
<gene>
    <name evidence="1" type="primary">hub1</name>
</gene>
<dbReference type="AlphaFoldDB" id="A0A0H5BLX5"/>
<geneLocation type="nucleomorph" evidence="1"/>